<evidence type="ECO:0000313" key="1">
    <source>
        <dbReference type="EMBL" id="KAG8237933.1"/>
    </source>
</evidence>
<protein>
    <submittedName>
        <fullName evidence="1">Uncharacterized protein</fullName>
    </submittedName>
</protein>
<reference evidence="1" key="2">
    <citation type="submission" date="2017-10" db="EMBL/GenBank/DDBJ databases">
        <title>Ladona fulva Genome sequencing and assembly.</title>
        <authorList>
            <person name="Murali S."/>
            <person name="Richards S."/>
            <person name="Bandaranaike D."/>
            <person name="Bellair M."/>
            <person name="Blankenburg K."/>
            <person name="Chao H."/>
            <person name="Dinh H."/>
            <person name="Doddapaneni H."/>
            <person name="Dugan-Rocha S."/>
            <person name="Elkadiri S."/>
            <person name="Gnanaolivu R."/>
            <person name="Hernandez B."/>
            <person name="Skinner E."/>
            <person name="Javaid M."/>
            <person name="Lee S."/>
            <person name="Li M."/>
            <person name="Ming W."/>
            <person name="Munidasa M."/>
            <person name="Muniz J."/>
            <person name="Nguyen L."/>
            <person name="Hughes D."/>
            <person name="Osuji N."/>
            <person name="Pu L.-L."/>
            <person name="Puazo M."/>
            <person name="Qu C."/>
            <person name="Quiroz J."/>
            <person name="Raj R."/>
            <person name="Weissenberger G."/>
            <person name="Xin Y."/>
            <person name="Zou X."/>
            <person name="Han Y."/>
            <person name="Worley K."/>
            <person name="Muzny D."/>
            <person name="Gibbs R."/>
        </authorList>
    </citation>
    <scope>NUCLEOTIDE SEQUENCE</scope>
    <source>
        <strain evidence="1">Sampled in the wild</strain>
    </source>
</reference>
<dbReference type="EMBL" id="KZ309249">
    <property type="protein sequence ID" value="KAG8237933.1"/>
    <property type="molecule type" value="Genomic_DNA"/>
</dbReference>
<dbReference type="Proteomes" id="UP000792457">
    <property type="component" value="Unassembled WGS sequence"/>
</dbReference>
<reference evidence="1" key="1">
    <citation type="submission" date="2013-04" db="EMBL/GenBank/DDBJ databases">
        <authorList>
            <person name="Qu J."/>
            <person name="Murali S.C."/>
            <person name="Bandaranaike D."/>
            <person name="Bellair M."/>
            <person name="Blankenburg K."/>
            <person name="Chao H."/>
            <person name="Dinh H."/>
            <person name="Doddapaneni H."/>
            <person name="Downs B."/>
            <person name="Dugan-Rocha S."/>
            <person name="Elkadiri S."/>
            <person name="Gnanaolivu R.D."/>
            <person name="Hernandez B."/>
            <person name="Javaid M."/>
            <person name="Jayaseelan J.C."/>
            <person name="Lee S."/>
            <person name="Li M."/>
            <person name="Ming W."/>
            <person name="Munidasa M."/>
            <person name="Muniz J."/>
            <person name="Nguyen L."/>
            <person name="Ongeri F."/>
            <person name="Osuji N."/>
            <person name="Pu L.-L."/>
            <person name="Puazo M."/>
            <person name="Qu C."/>
            <person name="Quiroz J."/>
            <person name="Raj R."/>
            <person name="Weissenberger G."/>
            <person name="Xin Y."/>
            <person name="Zou X."/>
            <person name="Han Y."/>
            <person name="Richards S."/>
            <person name="Worley K."/>
            <person name="Muzny D."/>
            <person name="Gibbs R."/>
        </authorList>
    </citation>
    <scope>NUCLEOTIDE SEQUENCE</scope>
    <source>
        <strain evidence="1">Sampled in the wild</strain>
    </source>
</reference>
<comment type="caution">
    <text evidence="1">The sequence shown here is derived from an EMBL/GenBank/DDBJ whole genome shotgun (WGS) entry which is preliminary data.</text>
</comment>
<evidence type="ECO:0000313" key="2">
    <source>
        <dbReference type="Proteomes" id="UP000792457"/>
    </source>
</evidence>
<organism evidence="1 2">
    <name type="scientific">Ladona fulva</name>
    <name type="common">Scarce chaser dragonfly</name>
    <name type="synonym">Libellula fulva</name>
    <dbReference type="NCBI Taxonomy" id="123851"/>
    <lineage>
        <taxon>Eukaryota</taxon>
        <taxon>Metazoa</taxon>
        <taxon>Ecdysozoa</taxon>
        <taxon>Arthropoda</taxon>
        <taxon>Hexapoda</taxon>
        <taxon>Insecta</taxon>
        <taxon>Pterygota</taxon>
        <taxon>Palaeoptera</taxon>
        <taxon>Odonata</taxon>
        <taxon>Epiprocta</taxon>
        <taxon>Anisoptera</taxon>
        <taxon>Libelluloidea</taxon>
        <taxon>Libellulidae</taxon>
        <taxon>Ladona</taxon>
    </lineage>
</organism>
<sequence>MHLHLRRKEAIEQLTKIRPPVKSPAAERIIRRASQALVREHIRHTRQTLDEVAGKLLQLHLRLAMILSPREWDHIDISTIAQAELMSNQVTTRQVKKFKRLCGKRPEVPQLNSDRTVINLTNEDLDEATKSILAKGLNFTATPKRIPYSDFIGDSYLRALQRRSDKKLLGRWRGQTPQNITY</sequence>
<keyword evidence="2" id="KW-1185">Reference proteome</keyword>
<dbReference type="AlphaFoldDB" id="A0A8K0PAJ5"/>
<name>A0A8K0PAJ5_LADFU</name>
<accession>A0A8K0PAJ5</accession>
<proteinExistence type="predicted"/>
<gene>
    <name evidence="1" type="ORF">J437_LFUL017483</name>
</gene>